<dbReference type="PANTHER" id="PTHR46647">
    <property type="entry name" value="RAB9 EFFECTOR PROTEIN WITH KELCH MOTIFS"/>
    <property type="match status" value="1"/>
</dbReference>
<sequence length="495" mass="54800">MSMANMGKMQWVQGNASEFNGTPPQPRSGHSAVRVGKSMVVLFGGLVDKRFLSDIVVFDIENKLWFEPECAGNESDGLAGPCPRAFHVAVAIDCHMFIFGGRSGRKRLGDFWMLDTDIWQWTELSGYGDLPPARDFAAGAAVGNRKLIMYGGWDGTKWLSDVYVLDTMSLEWIQLPIMGPSPPPRCGHTATMVEKRLLVFGGRGGGGPIMGDLWALKGLFEEENESPAWTQLKLPGQAPAPRCGHTITYGGTQLLVFGGHGTGGWLTRYDIYYNDCIILDRASVQWKRLAVSNEPPPARAYHSMTRIDSRFLLLGGYDGKSTFGDIWWLVPEDDPIAKTAPLSPRSRSSAAENTAQTQDLSLVDSKGTDQDLASPLGELRQRLGLPAVSESASEFDIPDESSDAEFLSLAARLVPKDLDKTTDRGILIKALREYWKKSSASSIRLNELGPLLCDYHRLISQLQRHDILDSMDLHYQSYNLATGMHRFYHLKNANE</sequence>
<proteinExistence type="predicted"/>
<comment type="caution">
    <text evidence="4">The sequence shown here is derived from an EMBL/GenBank/DDBJ whole genome shotgun (WGS) entry which is preliminary data.</text>
</comment>
<evidence type="ECO:0000313" key="5">
    <source>
        <dbReference type="Proteomes" id="UP000824469"/>
    </source>
</evidence>
<evidence type="ECO:0000256" key="3">
    <source>
        <dbReference type="SAM" id="MobiDB-lite"/>
    </source>
</evidence>
<dbReference type="InterPro" id="IPR006652">
    <property type="entry name" value="Kelch_1"/>
</dbReference>
<organism evidence="4 5">
    <name type="scientific">Taxus chinensis</name>
    <name type="common">Chinese yew</name>
    <name type="synonym">Taxus wallichiana var. chinensis</name>
    <dbReference type="NCBI Taxonomy" id="29808"/>
    <lineage>
        <taxon>Eukaryota</taxon>
        <taxon>Viridiplantae</taxon>
        <taxon>Streptophyta</taxon>
        <taxon>Embryophyta</taxon>
        <taxon>Tracheophyta</taxon>
        <taxon>Spermatophyta</taxon>
        <taxon>Pinopsida</taxon>
        <taxon>Pinidae</taxon>
        <taxon>Conifers II</taxon>
        <taxon>Cupressales</taxon>
        <taxon>Taxaceae</taxon>
        <taxon>Taxus</taxon>
    </lineage>
</organism>
<evidence type="ECO:0000256" key="2">
    <source>
        <dbReference type="ARBA" id="ARBA00022737"/>
    </source>
</evidence>
<dbReference type="OMA" id="IAIDCHM"/>
<dbReference type="AlphaFoldDB" id="A0AA38LLQ0"/>
<evidence type="ECO:0000256" key="1">
    <source>
        <dbReference type="ARBA" id="ARBA00022441"/>
    </source>
</evidence>
<dbReference type="EMBL" id="JAHRHJ020000001">
    <property type="protein sequence ID" value="KAH9329568.1"/>
    <property type="molecule type" value="Genomic_DNA"/>
</dbReference>
<keyword evidence="1" id="KW-0880">Kelch repeat</keyword>
<feature type="region of interest" description="Disordered" evidence="3">
    <location>
        <begin position="339"/>
        <end position="367"/>
    </location>
</feature>
<evidence type="ECO:0000313" key="4">
    <source>
        <dbReference type="EMBL" id="KAH9329568.1"/>
    </source>
</evidence>
<dbReference type="Gene3D" id="2.120.10.80">
    <property type="entry name" value="Kelch-type beta propeller"/>
    <property type="match status" value="2"/>
</dbReference>
<gene>
    <name evidence="4" type="ORF">KI387_001676</name>
</gene>
<dbReference type="SUPFAM" id="SSF117281">
    <property type="entry name" value="Kelch motif"/>
    <property type="match status" value="2"/>
</dbReference>
<dbReference type="InterPro" id="IPR015915">
    <property type="entry name" value="Kelch-typ_b-propeller"/>
</dbReference>
<keyword evidence="2" id="KW-0677">Repeat</keyword>
<name>A0AA38LLQ0_TAXCH</name>
<dbReference type="InterPro" id="IPR052124">
    <property type="entry name" value="Rab9_kelch_effector"/>
</dbReference>
<feature type="non-terminal residue" evidence="4">
    <location>
        <position position="495"/>
    </location>
</feature>
<dbReference type="Proteomes" id="UP000824469">
    <property type="component" value="Unassembled WGS sequence"/>
</dbReference>
<dbReference type="SMART" id="SM00612">
    <property type="entry name" value="Kelch"/>
    <property type="match status" value="2"/>
</dbReference>
<dbReference type="PANTHER" id="PTHR46647:SF1">
    <property type="entry name" value="RAB9 EFFECTOR PROTEIN WITH KELCH MOTIFS"/>
    <property type="match status" value="1"/>
</dbReference>
<keyword evidence="5" id="KW-1185">Reference proteome</keyword>
<protein>
    <recommendedName>
        <fullName evidence="6">Galactose oxidase/kelch repeat superfamily protein</fullName>
    </recommendedName>
</protein>
<feature type="compositionally biased region" description="Low complexity" evidence="3">
    <location>
        <begin position="340"/>
        <end position="351"/>
    </location>
</feature>
<accession>A0AA38LLQ0</accession>
<evidence type="ECO:0008006" key="6">
    <source>
        <dbReference type="Google" id="ProtNLM"/>
    </source>
</evidence>
<dbReference type="Pfam" id="PF24681">
    <property type="entry name" value="Kelch_KLHDC2_KLHL20_DRC7"/>
    <property type="match status" value="1"/>
</dbReference>
<reference evidence="4 5" key="1">
    <citation type="journal article" date="2021" name="Nat. Plants">
        <title>The Taxus genome provides insights into paclitaxel biosynthesis.</title>
        <authorList>
            <person name="Xiong X."/>
            <person name="Gou J."/>
            <person name="Liao Q."/>
            <person name="Li Y."/>
            <person name="Zhou Q."/>
            <person name="Bi G."/>
            <person name="Li C."/>
            <person name="Du R."/>
            <person name="Wang X."/>
            <person name="Sun T."/>
            <person name="Guo L."/>
            <person name="Liang H."/>
            <person name="Lu P."/>
            <person name="Wu Y."/>
            <person name="Zhang Z."/>
            <person name="Ro D.K."/>
            <person name="Shang Y."/>
            <person name="Huang S."/>
            <person name="Yan J."/>
        </authorList>
    </citation>
    <scope>NUCLEOTIDE SEQUENCE [LARGE SCALE GENOMIC DNA]</scope>
    <source>
        <strain evidence="4">Ta-2019</strain>
    </source>
</reference>